<proteinExistence type="predicted"/>
<keyword evidence="3" id="KW-1185">Reference proteome</keyword>
<gene>
    <name evidence="2" type="ORF">Purlil1_12577</name>
</gene>
<dbReference type="Pfam" id="PF11917">
    <property type="entry name" value="DUF3435"/>
    <property type="match status" value="1"/>
</dbReference>
<evidence type="ECO:0000256" key="1">
    <source>
        <dbReference type="SAM" id="MobiDB-lite"/>
    </source>
</evidence>
<dbReference type="Proteomes" id="UP001287286">
    <property type="component" value="Unassembled WGS sequence"/>
</dbReference>
<dbReference type="PANTHER" id="PTHR37535">
    <property type="entry name" value="FLUG DOMAIN PROTEIN"/>
    <property type="match status" value="1"/>
</dbReference>
<name>A0ABR0BGI4_PURLI</name>
<comment type="caution">
    <text evidence="2">The sequence shown here is derived from an EMBL/GenBank/DDBJ whole genome shotgun (WGS) entry which is preliminary data.</text>
</comment>
<reference evidence="2 3" key="1">
    <citation type="journal article" date="2024" name="Microbiol. Resour. Announc.">
        <title>Genome annotations for the ascomycete fungi Trichoderma harzianum, Trichoderma aggressivum, and Purpureocillium lilacinum.</title>
        <authorList>
            <person name="Beijen E.P.W."/>
            <person name="Ohm R.A."/>
        </authorList>
    </citation>
    <scope>NUCLEOTIDE SEQUENCE [LARGE SCALE GENOMIC DNA]</scope>
    <source>
        <strain evidence="2 3">CBS 150709</strain>
    </source>
</reference>
<feature type="compositionally biased region" description="Basic residues" evidence="1">
    <location>
        <begin position="11"/>
        <end position="22"/>
    </location>
</feature>
<evidence type="ECO:0000313" key="2">
    <source>
        <dbReference type="EMBL" id="KAK4076844.1"/>
    </source>
</evidence>
<evidence type="ECO:0008006" key="4">
    <source>
        <dbReference type="Google" id="ProtNLM"/>
    </source>
</evidence>
<feature type="region of interest" description="Disordered" evidence="1">
    <location>
        <begin position="1"/>
        <end position="99"/>
    </location>
</feature>
<feature type="compositionally biased region" description="Polar residues" evidence="1">
    <location>
        <begin position="75"/>
        <end position="93"/>
    </location>
</feature>
<dbReference type="PANTHER" id="PTHR37535:SF2">
    <property type="entry name" value="FINGER DOMAIN PROTEIN, PUTATIVE (AFU_ORTHOLOGUE AFUA_6G09300)-RELATED"/>
    <property type="match status" value="1"/>
</dbReference>
<accession>A0ABR0BGI4</accession>
<protein>
    <recommendedName>
        <fullName evidence="4">FluG domain-containing protein</fullName>
    </recommendedName>
</protein>
<dbReference type="EMBL" id="JAWRVI010000113">
    <property type="protein sequence ID" value="KAK4076844.1"/>
    <property type="molecule type" value="Genomic_DNA"/>
</dbReference>
<dbReference type="InterPro" id="IPR021842">
    <property type="entry name" value="DUF3435"/>
</dbReference>
<organism evidence="2 3">
    <name type="scientific">Purpureocillium lilacinum</name>
    <name type="common">Paecilomyces lilacinus</name>
    <dbReference type="NCBI Taxonomy" id="33203"/>
    <lineage>
        <taxon>Eukaryota</taxon>
        <taxon>Fungi</taxon>
        <taxon>Dikarya</taxon>
        <taxon>Ascomycota</taxon>
        <taxon>Pezizomycotina</taxon>
        <taxon>Sordariomycetes</taxon>
        <taxon>Hypocreomycetidae</taxon>
        <taxon>Hypocreales</taxon>
        <taxon>Ophiocordycipitaceae</taxon>
        <taxon>Purpureocillium</taxon>
    </lineage>
</organism>
<evidence type="ECO:0000313" key="3">
    <source>
        <dbReference type="Proteomes" id="UP001287286"/>
    </source>
</evidence>
<sequence>MDNQANLPRRALQRRGVRRKRATQHDGLRSRPKYPPPQSNFSADYVREQSTGAKLPHDELSTESATGRPAGQRQAAASSPRTGRQSVSSTPSTLYGVASGEDAADKSSFCEEDILYEHFRTEGPTLANHCTKTLRAMAVEEDQWIRFCRRRNEDPVEALCRCDAALFKVYLDLRVKRSRIKKESTIFLYWKRLSQVYAQKAAKWMSDSILFDIRNWIPTYLTPQYGLDISKKEKAGIFIDDLAIMLNHLWIRDDEVFSHERLRVQLSANLILAGATATRPGALIGQLLYENLEFQVFPPVSGDIRPRIALIVNLEHIKRTAGSSEAKRFAFREDDMLLYDPLIPIMALAFCDDAFLNNIEGPQDLYNLVVPSDSDRIRLLWKKGWLKRPVFRDVEATEDGIQISPNRALDYSKERQHLIRLGRSVGIEKQLEWYDLRRGSGKKLNEALTPEERNKIMGHRKGDSSTYLQYYMSNFIDVDCQSICFGTAPQHDLVQLAARLRRHDGAPKELTVDQLAAIHQNKKLVEYREGRRRAVLDWKQQGYRSREEAEGTEMRDRYDHYNKEANKLLNYLKKSLLHKSIEAFHTNAHVEEMSTLYVLNSYLHWLSFASGAKALVVGQIKEAANKRPQDMSGMFEPKERPRAVMMNGQKRNQLKHQQRLQEHFQGRGVPSVNGRATME</sequence>